<sequence length="70" mass="7884">MSELKFKTNINCDSCIKSVKPFLDEVVGEDNWKVDTSDEKKILTVTTTEDEDDVVEAVTDAGFKIQKLDN</sequence>
<keyword evidence="3" id="KW-1185">Reference proteome</keyword>
<dbReference type="SUPFAM" id="SSF55008">
    <property type="entry name" value="HMA, heavy metal-associated domain"/>
    <property type="match status" value="1"/>
</dbReference>
<protein>
    <recommendedName>
        <fullName evidence="1">HMA domain-containing protein</fullName>
    </recommendedName>
</protein>
<dbReference type="Gene3D" id="3.30.70.100">
    <property type="match status" value="1"/>
</dbReference>
<dbReference type="OrthoDB" id="677920at2"/>
<dbReference type="AlphaFoldDB" id="A0A1I4SNI5"/>
<accession>A0A1I4SNI5</accession>
<proteinExistence type="predicted"/>
<dbReference type="STRING" id="684065.SAMN05421738_101282"/>
<dbReference type="InterPro" id="IPR036163">
    <property type="entry name" value="HMA_dom_sf"/>
</dbReference>
<dbReference type="CDD" id="cd00371">
    <property type="entry name" value="HMA"/>
    <property type="match status" value="1"/>
</dbReference>
<dbReference type="EMBL" id="FOUZ01000001">
    <property type="protein sequence ID" value="SFM65853.1"/>
    <property type="molecule type" value="Genomic_DNA"/>
</dbReference>
<dbReference type="PROSITE" id="PS50846">
    <property type="entry name" value="HMA_2"/>
    <property type="match status" value="1"/>
</dbReference>
<dbReference type="Proteomes" id="UP000199149">
    <property type="component" value="Unassembled WGS sequence"/>
</dbReference>
<evidence type="ECO:0000313" key="3">
    <source>
        <dbReference type="Proteomes" id="UP000199149"/>
    </source>
</evidence>
<dbReference type="RefSeq" id="WP_092905798.1">
    <property type="nucleotide sequence ID" value="NZ_FOUZ01000001.1"/>
</dbReference>
<gene>
    <name evidence="2" type="ORF">SAMN05421738_101282</name>
</gene>
<organism evidence="2 3">
    <name type="scientific">Algoriella xinjiangensis</name>
    <dbReference type="NCBI Taxonomy" id="684065"/>
    <lineage>
        <taxon>Bacteria</taxon>
        <taxon>Pseudomonadati</taxon>
        <taxon>Bacteroidota</taxon>
        <taxon>Flavobacteriia</taxon>
        <taxon>Flavobacteriales</taxon>
        <taxon>Weeksellaceae</taxon>
        <taxon>Algoriella</taxon>
    </lineage>
</organism>
<name>A0A1I4SNI5_9FLAO</name>
<feature type="domain" description="HMA" evidence="1">
    <location>
        <begin position="1"/>
        <end position="66"/>
    </location>
</feature>
<dbReference type="InterPro" id="IPR006121">
    <property type="entry name" value="HMA_dom"/>
</dbReference>
<evidence type="ECO:0000313" key="2">
    <source>
        <dbReference type="EMBL" id="SFM65853.1"/>
    </source>
</evidence>
<dbReference type="GO" id="GO:0046872">
    <property type="term" value="F:metal ion binding"/>
    <property type="evidence" value="ECO:0007669"/>
    <property type="project" value="InterPro"/>
</dbReference>
<reference evidence="3" key="1">
    <citation type="submission" date="2016-10" db="EMBL/GenBank/DDBJ databases">
        <authorList>
            <person name="Varghese N."/>
            <person name="Submissions S."/>
        </authorList>
    </citation>
    <scope>NUCLEOTIDE SEQUENCE [LARGE SCALE GENOMIC DNA]</scope>
    <source>
        <strain evidence="3">XJ109</strain>
    </source>
</reference>
<evidence type="ECO:0000259" key="1">
    <source>
        <dbReference type="PROSITE" id="PS50846"/>
    </source>
</evidence>